<evidence type="ECO:0000256" key="1">
    <source>
        <dbReference type="ARBA" id="ARBA00004141"/>
    </source>
</evidence>
<dbReference type="PANTHER" id="PTHR11730">
    <property type="entry name" value="AMMONIUM TRANSPORTER"/>
    <property type="match status" value="1"/>
</dbReference>
<dbReference type="InterPro" id="IPR024041">
    <property type="entry name" value="NH4_transpt_AmtB-like_dom"/>
</dbReference>
<feature type="transmembrane region" description="Helical" evidence="9">
    <location>
        <begin position="263"/>
        <end position="280"/>
    </location>
</feature>
<dbReference type="PANTHER" id="PTHR11730:SF89">
    <property type="entry name" value="AMMONIUM TRANSPORTER SLL0108-RELATED"/>
    <property type="match status" value="1"/>
</dbReference>
<proteinExistence type="inferred from homology"/>
<dbReference type="OrthoDB" id="9814202at2"/>
<dbReference type="GO" id="GO:0097272">
    <property type="term" value="P:ammonium homeostasis"/>
    <property type="evidence" value="ECO:0007669"/>
    <property type="project" value="TreeGrafter"/>
</dbReference>
<dbReference type="SMART" id="SM00283">
    <property type="entry name" value="MA"/>
    <property type="match status" value="1"/>
</dbReference>
<organism evidence="11 12">
    <name type="scientific">Leptospira hartskeerlii</name>
    <dbReference type="NCBI Taxonomy" id="2023177"/>
    <lineage>
        <taxon>Bacteria</taxon>
        <taxon>Pseudomonadati</taxon>
        <taxon>Spirochaetota</taxon>
        <taxon>Spirochaetia</taxon>
        <taxon>Leptospirales</taxon>
        <taxon>Leptospiraceae</taxon>
        <taxon>Leptospira</taxon>
    </lineage>
</organism>
<protein>
    <recommendedName>
        <fullName evidence="9">Ammonium transporter</fullName>
    </recommendedName>
</protein>
<dbReference type="PRINTS" id="PR00342">
    <property type="entry name" value="RHESUSRHD"/>
</dbReference>
<dbReference type="Gene3D" id="1.10.287.950">
    <property type="entry name" value="Methyl-accepting chemotaxis protein"/>
    <property type="match status" value="1"/>
</dbReference>
<comment type="caution">
    <text evidence="11">The sequence shown here is derived from an EMBL/GenBank/DDBJ whole genome shotgun (WGS) entry which is preliminary data.</text>
</comment>
<sequence length="757" mass="82984">MDHVLPAAKELAKNVDTLWVIFASALVFFMQAGFLLLESGLVRSKNSINVAIKNLLDYVVGTICFFLIGYGLMYGTSFNGWFGKDLFLLEGLSTGKEFAFFLFQVTFMGTAATIVSGAVAERIRFQAYLVCSLFVSLFIYPVFGHWAWGGGWLSQSGFHDFAGSSVVHSVGAWVSLAGVIVLGPRKDRFDSDGKPRELYGHNLPFSVLGTFILWFGWFGFNGGSTLSLTDAVPKIIVNTSLAACAGCIAAIIFDYITKGVPHVGGAINGVLAGLVAITAGCDVMSPASSLIIGLIAGILAEVAVWIMENFLKLDDVVSAFPVHGVGGIWGTLAVSLFAQEESLRSWDQWQAQLTGVAVCAIWAFSMGLILFFLMKFTISIRVSSEEEERGLNESEHGAKTVWLDLMNAMKYVADSKDLRKRIDVDPGVESGAVAELFNRLLLSLTQIIGVVKENSNKIENESEHLENSTLAITKEIEKQKDRTIVIRETSDLLESSLKSVLDLAREEKIRAVEMLRMSEEMSLGMKDLQEDILSSDRVSDSIQSIAFTGEKTLENTVKSMQGLNGSAKKVEELVSILQKIAEQLGMLSINAAIESARGGDKGFAVVAEQISVLAERSSTNSKQANKYLREIWETVNSSLESLSETVDSFKSILIKIPELSKTMKHAFESVREYSARSQNLGISIQGVANMSESVEGNMEKRYSELNRMRDFFCEIEDGAVRIGSLLDELQKMSLMLSGQTIRMHRVVDIFQIEPTAG</sequence>
<evidence type="ECO:0000256" key="3">
    <source>
        <dbReference type="ARBA" id="ARBA00022448"/>
    </source>
</evidence>
<keyword evidence="4 9" id="KW-0812">Transmembrane</keyword>
<dbReference type="EMBL" id="NPDN01000006">
    <property type="protein sequence ID" value="PJZ25012.1"/>
    <property type="molecule type" value="Genomic_DNA"/>
</dbReference>
<comment type="subcellular location">
    <subcellularLocation>
        <location evidence="9">Cell membrane</location>
        <topology evidence="9">Multi-pass membrane protein</topology>
    </subcellularLocation>
    <subcellularLocation>
        <location evidence="1">Membrane</location>
        <topology evidence="1">Multi-pass membrane protein</topology>
    </subcellularLocation>
</comment>
<keyword evidence="8" id="KW-0807">Transducer</keyword>
<dbReference type="Pfam" id="PF00909">
    <property type="entry name" value="Ammonium_transp"/>
    <property type="match status" value="1"/>
</dbReference>
<evidence type="ECO:0000256" key="2">
    <source>
        <dbReference type="ARBA" id="ARBA00005887"/>
    </source>
</evidence>
<dbReference type="InterPro" id="IPR018047">
    <property type="entry name" value="Ammonium_transpt_CS"/>
</dbReference>
<dbReference type="NCBIfam" id="TIGR00836">
    <property type="entry name" value="amt"/>
    <property type="match status" value="1"/>
</dbReference>
<feature type="transmembrane region" description="Helical" evidence="9">
    <location>
        <begin position="319"/>
        <end position="339"/>
    </location>
</feature>
<dbReference type="GO" id="GO:0005886">
    <property type="term" value="C:plasma membrane"/>
    <property type="evidence" value="ECO:0007669"/>
    <property type="project" value="UniProtKB-SubCell"/>
</dbReference>
<dbReference type="PROSITE" id="PS50111">
    <property type="entry name" value="CHEMOTAXIS_TRANSDUC_2"/>
    <property type="match status" value="1"/>
</dbReference>
<accession>A0A2M9XBT9</accession>
<feature type="transmembrane region" description="Helical" evidence="9">
    <location>
        <begin position="351"/>
        <end position="373"/>
    </location>
</feature>
<reference evidence="11 12" key="1">
    <citation type="submission" date="2017-07" db="EMBL/GenBank/DDBJ databases">
        <title>Leptospira spp. isolated from tropical soils.</title>
        <authorList>
            <person name="Thibeaux R."/>
            <person name="Iraola G."/>
            <person name="Ferres I."/>
            <person name="Bierque E."/>
            <person name="Girault D."/>
            <person name="Soupe-Gilbert M.-E."/>
            <person name="Picardeau M."/>
            <person name="Goarant C."/>
        </authorList>
    </citation>
    <scope>NUCLEOTIDE SEQUENCE [LARGE SCALE GENOMIC DNA]</scope>
    <source>
        <strain evidence="11 12">MCA1-C-A1</strain>
    </source>
</reference>
<feature type="transmembrane region" description="Helical" evidence="9">
    <location>
        <begin position="58"/>
        <end position="78"/>
    </location>
</feature>
<evidence type="ECO:0000256" key="9">
    <source>
        <dbReference type="RuleBase" id="RU362002"/>
    </source>
</evidence>
<dbReference type="InterPro" id="IPR029020">
    <property type="entry name" value="Ammonium/urea_transptr"/>
</dbReference>
<evidence type="ECO:0000313" key="12">
    <source>
        <dbReference type="Proteomes" id="UP000232196"/>
    </source>
</evidence>
<feature type="transmembrane region" description="Helical" evidence="9">
    <location>
        <begin position="18"/>
        <end position="37"/>
    </location>
</feature>
<dbReference type="GO" id="GO:0007165">
    <property type="term" value="P:signal transduction"/>
    <property type="evidence" value="ECO:0007669"/>
    <property type="project" value="UniProtKB-KW"/>
</dbReference>
<dbReference type="RefSeq" id="WP_100707092.1">
    <property type="nucleotide sequence ID" value="NZ_NPDL01000005.1"/>
</dbReference>
<name>A0A2M9XBT9_9LEPT</name>
<keyword evidence="5 9" id="KW-1133">Transmembrane helix</keyword>
<feature type="transmembrane region" description="Helical" evidence="9">
    <location>
        <begin position="127"/>
        <end position="149"/>
    </location>
</feature>
<dbReference type="SUPFAM" id="SSF58104">
    <property type="entry name" value="Methyl-accepting chemotaxis protein (MCP) signaling domain"/>
    <property type="match status" value="1"/>
</dbReference>
<dbReference type="SUPFAM" id="SSF111352">
    <property type="entry name" value="Ammonium transporter"/>
    <property type="match status" value="1"/>
</dbReference>
<feature type="transmembrane region" description="Helical" evidence="9">
    <location>
        <begin position="235"/>
        <end position="256"/>
    </location>
</feature>
<dbReference type="InterPro" id="IPR002229">
    <property type="entry name" value="RhesusRHD"/>
</dbReference>
<dbReference type="Pfam" id="PF00015">
    <property type="entry name" value="MCPsignal"/>
    <property type="match status" value="1"/>
</dbReference>
<dbReference type="AlphaFoldDB" id="A0A2M9XBT9"/>
<feature type="transmembrane region" description="Helical" evidence="9">
    <location>
        <begin position="203"/>
        <end position="220"/>
    </location>
</feature>
<evidence type="ECO:0000256" key="7">
    <source>
        <dbReference type="ARBA" id="ARBA00023177"/>
    </source>
</evidence>
<dbReference type="Gene3D" id="1.10.3430.10">
    <property type="entry name" value="Ammonium transporter AmtB like domains"/>
    <property type="match status" value="1"/>
</dbReference>
<evidence type="ECO:0000256" key="5">
    <source>
        <dbReference type="ARBA" id="ARBA00022989"/>
    </source>
</evidence>
<keyword evidence="6 9" id="KW-0472">Membrane</keyword>
<feature type="transmembrane region" description="Helical" evidence="9">
    <location>
        <begin position="286"/>
        <end position="307"/>
    </location>
</feature>
<dbReference type="InterPro" id="IPR001905">
    <property type="entry name" value="Ammonium_transpt"/>
</dbReference>
<dbReference type="InterPro" id="IPR004089">
    <property type="entry name" value="MCPsignal_dom"/>
</dbReference>
<dbReference type="GO" id="GO:0008519">
    <property type="term" value="F:ammonium channel activity"/>
    <property type="evidence" value="ECO:0007669"/>
    <property type="project" value="InterPro"/>
</dbReference>
<feature type="domain" description="Methyl-accepting transducer" evidence="10">
    <location>
        <begin position="482"/>
        <end position="702"/>
    </location>
</feature>
<dbReference type="PROSITE" id="PS01219">
    <property type="entry name" value="AMMONIUM_TRANSP"/>
    <property type="match status" value="1"/>
</dbReference>
<gene>
    <name evidence="11" type="ORF">CH357_12400</name>
</gene>
<evidence type="ECO:0000313" key="11">
    <source>
        <dbReference type="EMBL" id="PJZ25012.1"/>
    </source>
</evidence>
<dbReference type="Proteomes" id="UP000232196">
    <property type="component" value="Unassembled WGS sequence"/>
</dbReference>
<keyword evidence="12" id="KW-1185">Reference proteome</keyword>
<comment type="similarity">
    <text evidence="2 9">Belongs to the ammonia transporter channel (TC 1.A.11.2) family.</text>
</comment>
<evidence type="ECO:0000256" key="6">
    <source>
        <dbReference type="ARBA" id="ARBA00023136"/>
    </source>
</evidence>
<keyword evidence="3 9" id="KW-0813">Transport</keyword>
<feature type="transmembrane region" description="Helical" evidence="9">
    <location>
        <begin position="161"/>
        <end position="182"/>
    </location>
</feature>
<keyword evidence="7 9" id="KW-0924">Ammonia transport</keyword>
<evidence type="ECO:0000256" key="8">
    <source>
        <dbReference type="PROSITE-ProRule" id="PRU00284"/>
    </source>
</evidence>
<evidence type="ECO:0000259" key="10">
    <source>
        <dbReference type="PROSITE" id="PS50111"/>
    </source>
</evidence>
<feature type="transmembrane region" description="Helical" evidence="9">
    <location>
        <begin position="98"/>
        <end position="120"/>
    </location>
</feature>
<evidence type="ECO:0000256" key="4">
    <source>
        <dbReference type="ARBA" id="ARBA00022692"/>
    </source>
</evidence>